<dbReference type="Proteomes" id="UP001148629">
    <property type="component" value="Unassembled WGS sequence"/>
</dbReference>
<name>A0ACC1SCM2_9HYPO</name>
<evidence type="ECO:0000313" key="1">
    <source>
        <dbReference type="EMBL" id="KAJ3536868.1"/>
    </source>
</evidence>
<organism evidence="1 2">
    <name type="scientific">Fusarium decemcellulare</name>
    <dbReference type="NCBI Taxonomy" id="57161"/>
    <lineage>
        <taxon>Eukaryota</taxon>
        <taxon>Fungi</taxon>
        <taxon>Dikarya</taxon>
        <taxon>Ascomycota</taxon>
        <taxon>Pezizomycotina</taxon>
        <taxon>Sordariomycetes</taxon>
        <taxon>Hypocreomycetidae</taxon>
        <taxon>Hypocreales</taxon>
        <taxon>Nectriaceae</taxon>
        <taxon>Fusarium</taxon>
        <taxon>Fusarium decemcellulare species complex</taxon>
    </lineage>
</organism>
<accession>A0ACC1SCM2</accession>
<dbReference type="EMBL" id="JANRMS010000613">
    <property type="protein sequence ID" value="KAJ3536868.1"/>
    <property type="molecule type" value="Genomic_DNA"/>
</dbReference>
<evidence type="ECO:0000313" key="2">
    <source>
        <dbReference type="Proteomes" id="UP001148629"/>
    </source>
</evidence>
<proteinExistence type="predicted"/>
<protein>
    <submittedName>
        <fullName evidence="1">Uncharacterized protein</fullName>
    </submittedName>
</protein>
<comment type="caution">
    <text evidence="1">The sequence shown here is derived from an EMBL/GenBank/DDBJ whole genome shotgun (WGS) entry which is preliminary data.</text>
</comment>
<reference evidence="1" key="1">
    <citation type="submission" date="2022-08" db="EMBL/GenBank/DDBJ databases">
        <title>Genome Sequence of Fusarium decemcellulare.</title>
        <authorList>
            <person name="Buettner E."/>
        </authorList>
    </citation>
    <scope>NUCLEOTIDE SEQUENCE</scope>
    <source>
        <strain evidence="1">Babe19</strain>
    </source>
</reference>
<gene>
    <name evidence="1" type="ORF">NM208_g6541</name>
</gene>
<sequence length="797" mass="89580">MAEQSLDYPSAQTIAAASRKRAARACKMCHVRKIRCDATLQDPGNACSYCKSLGVACHLSFSPSGRDGRRRNAGRHGANPSQSRSRPQTIFNRITPATCRQSGPQPDSDTSEGQLAIPSNESETLPDSASRVYGATNPKASSIQQETMSNRQHSFIITEFSLFLGIWPTSVLIAGAGTSRESNVWTLPLEQIQSMGETNNYDLHAGGEVDHGEGANNISMASKPNRRYIYSSNIVTNSVLPHMTGHRSFRSQGENPTTTLRPNAQPEEFIKLPVSHIPNSMWYRRQLTTAPFDHLPGEDVAYLCEVKNCLHFPSPDVVLSFFECFIRHFLPAFPVVDRTQLQNLYNELMADDQVSSPLLLHAILFDACQYAPPEALKLAGFSSRLHAKTYFHHRASLLYFFDCEKEQVVLLQALIFMSPWWTAYGQEKETRFWITCSINLAFSMGLHRTIPSQSQLSSNERSLWRRIFWTIFMRDVNIAIGLGRPPIINVEDVDVELLSETDFYEASSHADKGVSSWPLDCTGHQRNHAMFLIEMARLSQILAQVLKTQNASGSSAQQLDLLASLRTKVDRNQSPAFAFPPAPISLGNDTMTMKDDSPIWAVSLEINRERILALIHRMMHGHIEQQESNTAVNLKLVQNRQQIVRCASNTVTHFEHLLSLDLLKNTSLFAALVTHLEEVKNNPPQSRNASLASNKIQLGILILDEMRKYWSQAEWAYELVKFCSDRDFDILRHLPRTSRWQSPLSPRSGIVQSGPIPDIDLADLVFPDASIFEMQQWFGDTRFDGLVSQEQQGSGDF</sequence>
<keyword evidence="2" id="KW-1185">Reference proteome</keyword>